<dbReference type="EMBL" id="CP001574">
    <property type="protein sequence ID" value="ACO68323.1"/>
    <property type="molecule type" value="Genomic_DNA"/>
</dbReference>
<accession>C1FD32</accession>
<dbReference type="GO" id="GO:0004176">
    <property type="term" value="F:ATP-dependent peptidase activity"/>
    <property type="evidence" value="ECO:0007669"/>
    <property type="project" value="InterPro"/>
</dbReference>
<dbReference type="CDD" id="cd07017">
    <property type="entry name" value="S14_ClpP_2"/>
    <property type="match status" value="1"/>
</dbReference>
<dbReference type="GO" id="GO:0004252">
    <property type="term" value="F:serine-type endopeptidase activity"/>
    <property type="evidence" value="ECO:0007669"/>
    <property type="project" value="InterPro"/>
</dbReference>
<sequence>MAAAASVSGACSRAIAPVSVRVTSRARAAAEPRRARAAMPAIRAQKLNDGVVPVAVNTTHGPMGLTSALLLDRIIIIGDRIDEDVATRVCAELLALSYEDPDKDIRLFVNATAGTQYCVQTILDMMEYIQSKGVDISVVGMGCVAGPPAMLLAAGTKGKRLAMPSCRIILSQPLGGLSGTSYEVRIQAKELSRNARMQVAVFAKFTGKSFDDMGEYLVRDTYMSPQEAKELNLIDGVIGVNEAKKAR</sequence>
<dbReference type="GO" id="GO:0006515">
    <property type="term" value="P:protein quality control for misfolded or incompletely synthesized proteins"/>
    <property type="evidence" value="ECO:0007669"/>
    <property type="project" value="TreeGrafter"/>
</dbReference>
<dbReference type="AlphaFoldDB" id="C1FD32"/>
<dbReference type="GO" id="GO:0009536">
    <property type="term" value="C:plastid"/>
    <property type="evidence" value="ECO:0007669"/>
    <property type="project" value="UniProtKB-ARBA"/>
</dbReference>
<dbReference type="MEROPS" id="S14.010"/>
<name>C1FD32_MICCC</name>
<dbReference type="GeneID" id="8250380"/>
<evidence type="ECO:0000256" key="2">
    <source>
        <dbReference type="RuleBase" id="RU003567"/>
    </source>
</evidence>
<organism evidence="3 4">
    <name type="scientific">Micromonas commoda (strain RCC299 / NOUM17 / CCMP2709)</name>
    <name type="common">Picoplanktonic green alga</name>
    <dbReference type="NCBI Taxonomy" id="296587"/>
    <lineage>
        <taxon>Eukaryota</taxon>
        <taxon>Viridiplantae</taxon>
        <taxon>Chlorophyta</taxon>
        <taxon>Mamiellophyceae</taxon>
        <taxon>Mamiellales</taxon>
        <taxon>Mamiellaceae</taxon>
        <taxon>Micromonas</taxon>
    </lineage>
</organism>
<evidence type="ECO:0000313" key="4">
    <source>
        <dbReference type="Proteomes" id="UP000002009"/>
    </source>
</evidence>
<dbReference type="RefSeq" id="XP_002507065.1">
    <property type="nucleotide sequence ID" value="XM_002507019.1"/>
</dbReference>
<evidence type="ECO:0000256" key="1">
    <source>
        <dbReference type="ARBA" id="ARBA00007039"/>
    </source>
</evidence>
<dbReference type="SUPFAM" id="SSF52096">
    <property type="entry name" value="ClpP/crotonase"/>
    <property type="match status" value="1"/>
</dbReference>
<dbReference type="Proteomes" id="UP000002009">
    <property type="component" value="Chromosome 1"/>
</dbReference>
<dbReference type="Pfam" id="PF00574">
    <property type="entry name" value="CLP_protease"/>
    <property type="match status" value="1"/>
</dbReference>
<dbReference type="InterPro" id="IPR023562">
    <property type="entry name" value="ClpP/TepA"/>
</dbReference>
<dbReference type="InParanoid" id="C1FD32"/>
<dbReference type="Gene3D" id="3.90.226.10">
    <property type="entry name" value="2-enoyl-CoA Hydratase, Chain A, domain 1"/>
    <property type="match status" value="1"/>
</dbReference>
<dbReference type="GO" id="GO:0051117">
    <property type="term" value="F:ATPase binding"/>
    <property type="evidence" value="ECO:0007669"/>
    <property type="project" value="TreeGrafter"/>
</dbReference>
<dbReference type="GO" id="GO:0009368">
    <property type="term" value="C:endopeptidase Clp complex"/>
    <property type="evidence" value="ECO:0007669"/>
    <property type="project" value="TreeGrafter"/>
</dbReference>
<dbReference type="OMA" id="MMARDTY"/>
<reference evidence="3 4" key="1">
    <citation type="journal article" date="2009" name="Science">
        <title>Green evolution and dynamic adaptations revealed by genomes of the marine picoeukaryotes Micromonas.</title>
        <authorList>
            <person name="Worden A.Z."/>
            <person name="Lee J.H."/>
            <person name="Mock T."/>
            <person name="Rouze P."/>
            <person name="Simmons M.P."/>
            <person name="Aerts A.L."/>
            <person name="Allen A.E."/>
            <person name="Cuvelier M.L."/>
            <person name="Derelle E."/>
            <person name="Everett M.V."/>
            <person name="Foulon E."/>
            <person name="Grimwood J."/>
            <person name="Gundlach H."/>
            <person name="Henrissat B."/>
            <person name="Napoli C."/>
            <person name="McDonald S.M."/>
            <person name="Parker M.S."/>
            <person name="Rombauts S."/>
            <person name="Salamov A."/>
            <person name="Von Dassow P."/>
            <person name="Badger J.H."/>
            <person name="Coutinho P.M."/>
            <person name="Demir E."/>
            <person name="Dubchak I."/>
            <person name="Gentemann C."/>
            <person name="Eikrem W."/>
            <person name="Gready J.E."/>
            <person name="John U."/>
            <person name="Lanier W."/>
            <person name="Lindquist E.A."/>
            <person name="Lucas S."/>
            <person name="Mayer K.F."/>
            <person name="Moreau H."/>
            <person name="Not F."/>
            <person name="Otillar R."/>
            <person name="Panaud O."/>
            <person name="Pangilinan J."/>
            <person name="Paulsen I."/>
            <person name="Piegu B."/>
            <person name="Poliakov A."/>
            <person name="Robbens S."/>
            <person name="Schmutz J."/>
            <person name="Toulza E."/>
            <person name="Wyss T."/>
            <person name="Zelensky A."/>
            <person name="Zhou K."/>
            <person name="Armbrust E.V."/>
            <person name="Bhattacharya D."/>
            <person name="Goodenough U.W."/>
            <person name="Van de Peer Y."/>
            <person name="Grigoriev I.V."/>
        </authorList>
    </citation>
    <scope>NUCLEOTIDE SEQUENCE [LARGE SCALE GENOMIC DNA]</scope>
    <source>
        <strain evidence="4">RCC299 / NOUM17</strain>
    </source>
</reference>
<dbReference type="PRINTS" id="PR00127">
    <property type="entry name" value="CLPPROTEASEP"/>
</dbReference>
<keyword evidence="4" id="KW-1185">Reference proteome</keyword>
<dbReference type="InterPro" id="IPR029045">
    <property type="entry name" value="ClpP/crotonase-like_dom_sf"/>
</dbReference>
<comment type="similarity">
    <text evidence="1 2">Belongs to the peptidase S14 family.</text>
</comment>
<dbReference type="KEGG" id="mis:MICPUN_107465"/>
<proteinExistence type="inferred from homology"/>
<evidence type="ECO:0000313" key="3">
    <source>
        <dbReference type="EMBL" id="ACO68323.1"/>
    </source>
</evidence>
<protein>
    <recommendedName>
        <fullName evidence="2">ATP-dependent Clp protease proteolytic subunit</fullName>
    </recommendedName>
</protein>
<dbReference type="PANTHER" id="PTHR10381">
    <property type="entry name" value="ATP-DEPENDENT CLP PROTEASE PROTEOLYTIC SUBUNIT"/>
    <property type="match status" value="1"/>
</dbReference>
<dbReference type="InterPro" id="IPR001907">
    <property type="entry name" value="ClpP"/>
</dbReference>
<gene>
    <name evidence="3" type="ORF">MICPUN_107465</name>
</gene>
<dbReference type="OrthoDB" id="2017408at2759"/>
<dbReference type="eggNOG" id="KOG0840">
    <property type="taxonomic scope" value="Eukaryota"/>
</dbReference>
<dbReference type="PANTHER" id="PTHR10381:SF11">
    <property type="entry name" value="ATP-DEPENDENT CLP PROTEASE PROTEOLYTIC SUBUNIT, MITOCHONDRIAL"/>
    <property type="match status" value="1"/>
</dbReference>
<dbReference type="STRING" id="296587.C1FD32"/>